<name>A0A7J6UTX2_THATH</name>
<dbReference type="AlphaFoldDB" id="A0A7J6UTX2"/>
<accession>A0A7J6UTX2</accession>
<sequence>MVVLARNVMISSNMLRNTPSNCMGKKQGLRSLIVETDFKGAVDYIEGKATNLSWMATNDLLDQVTLRIWT</sequence>
<gene>
    <name evidence="1" type="ORF">FRX31_034515</name>
</gene>
<organism evidence="1 2">
    <name type="scientific">Thalictrum thalictroides</name>
    <name type="common">Rue-anemone</name>
    <name type="synonym">Anemone thalictroides</name>
    <dbReference type="NCBI Taxonomy" id="46969"/>
    <lineage>
        <taxon>Eukaryota</taxon>
        <taxon>Viridiplantae</taxon>
        <taxon>Streptophyta</taxon>
        <taxon>Embryophyta</taxon>
        <taxon>Tracheophyta</taxon>
        <taxon>Spermatophyta</taxon>
        <taxon>Magnoliopsida</taxon>
        <taxon>Ranunculales</taxon>
        <taxon>Ranunculaceae</taxon>
        <taxon>Thalictroideae</taxon>
        <taxon>Thalictrum</taxon>
    </lineage>
</organism>
<protein>
    <submittedName>
        <fullName evidence="1">Uncharacterized protein</fullName>
    </submittedName>
</protein>
<comment type="caution">
    <text evidence="1">The sequence shown here is derived from an EMBL/GenBank/DDBJ whole genome shotgun (WGS) entry which is preliminary data.</text>
</comment>
<proteinExistence type="predicted"/>
<reference evidence="1 2" key="1">
    <citation type="submission" date="2020-06" db="EMBL/GenBank/DDBJ databases">
        <title>Transcriptomic and genomic resources for Thalictrum thalictroides and T. hernandezii: Facilitating candidate gene discovery in an emerging model plant lineage.</title>
        <authorList>
            <person name="Arias T."/>
            <person name="Riano-Pachon D.M."/>
            <person name="Di Stilio V.S."/>
        </authorList>
    </citation>
    <scope>NUCLEOTIDE SEQUENCE [LARGE SCALE GENOMIC DNA]</scope>
    <source>
        <strain evidence="2">cv. WT478/WT964</strain>
        <tissue evidence="1">Leaves</tissue>
    </source>
</reference>
<evidence type="ECO:0000313" key="1">
    <source>
        <dbReference type="EMBL" id="KAF5175898.1"/>
    </source>
</evidence>
<dbReference type="EMBL" id="JABWDY010043480">
    <property type="protein sequence ID" value="KAF5175898.1"/>
    <property type="molecule type" value="Genomic_DNA"/>
</dbReference>
<keyword evidence="2" id="KW-1185">Reference proteome</keyword>
<dbReference type="Proteomes" id="UP000554482">
    <property type="component" value="Unassembled WGS sequence"/>
</dbReference>
<evidence type="ECO:0000313" key="2">
    <source>
        <dbReference type="Proteomes" id="UP000554482"/>
    </source>
</evidence>